<reference evidence="2" key="2">
    <citation type="submission" date="2021-08" db="EMBL/GenBank/DDBJ databases">
        <authorList>
            <person name="Tani A."/>
            <person name="Ola A."/>
            <person name="Ogura Y."/>
            <person name="Katsura K."/>
            <person name="Hayashi T."/>
        </authorList>
    </citation>
    <scope>NUCLEOTIDE SEQUENCE</scope>
    <source>
        <strain evidence="2">DSM 23632</strain>
    </source>
</reference>
<evidence type="ECO:0000256" key="1">
    <source>
        <dbReference type="SAM" id="MobiDB-lite"/>
    </source>
</evidence>
<dbReference type="Proteomes" id="UP001055057">
    <property type="component" value="Unassembled WGS sequence"/>
</dbReference>
<sequence length="115" mass="12290">MTSRSASQTKPKGRADRARPRSAAESAALAPQPIPAHAAALEEARRAGLFDGDKTEHVSFRAPPALVEAAKREAGLSSTTELGMLALAMLARPDPLAAFFRRTEGRLGPEHDLEY</sequence>
<comment type="caution">
    <text evidence="2">The sequence shown here is derived from an EMBL/GenBank/DDBJ whole genome shotgun (WGS) entry which is preliminary data.</text>
</comment>
<dbReference type="RefSeq" id="WP_238180917.1">
    <property type="nucleotide sequence ID" value="NZ_BPRB01000023.1"/>
</dbReference>
<feature type="region of interest" description="Disordered" evidence="1">
    <location>
        <begin position="1"/>
        <end position="34"/>
    </location>
</feature>
<evidence type="ECO:0000313" key="3">
    <source>
        <dbReference type="Proteomes" id="UP001055057"/>
    </source>
</evidence>
<accession>A0ABQ4TTQ3</accession>
<organism evidence="2 3">
    <name type="scientific">Methylobacterium trifolii</name>
    <dbReference type="NCBI Taxonomy" id="1003092"/>
    <lineage>
        <taxon>Bacteria</taxon>
        <taxon>Pseudomonadati</taxon>
        <taxon>Pseudomonadota</taxon>
        <taxon>Alphaproteobacteria</taxon>
        <taxon>Hyphomicrobiales</taxon>
        <taxon>Methylobacteriaceae</taxon>
        <taxon>Methylobacterium</taxon>
    </lineage>
</organism>
<evidence type="ECO:0000313" key="2">
    <source>
        <dbReference type="EMBL" id="GJE58284.1"/>
    </source>
</evidence>
<feature type="compositionally biased region" description="Low complexity" evidence="1">
    <location>
        <begin position="21"/>
        <end position="34"/>
    </location>
</feature>
<feature type="compositionally biased region" description="Polar residues" evidence="1">
    <location>
        <begin position="1"/>
        <end position="10"/>
    </location>
</feature>
<gene>
    <name evidence="2" type="ORF">MPOCJGCO_0363</name>
</gene>
<protein>
    <submittedName>
        <fullName evidence="2">Uncharacterized protein</fullName>
    </submittedName>
</protein>
<reference evidence="2" key="1">
    <citation type="journal article" date="2021" name="Front. Microbiol.">
        <title>Comprehensive Comparative Genomics and Phenotyping of Methylobacterium Species.</title>
        <authorList>
            <person name="Alessa O."/>
            <person name="Ogura Y."/>
            <person name="Fujitani Y."/>
            <person name="Takami H."/>
            <person name="Hayashi T."/>
            <person name="Sahin N."/>
            <person name="Tani A."/>
        </authorList>
    </citation>
    <scope>NUCLEOTIDE SEQUENCE</scope>
    <source>
        <strain evidence="2">DSM 23632</strain>
    </source>
</reference>
<proteinExistence type="predicted"/>
<keyword evidence="3" id="KW-1185">Reference proteome</keyword>
<dbReference type="EMBL" id="BPRB01000023">
    <property type="protein sequence ID" value="GJE58284.1"/>
    <property type="molecule type" value="Genomic_DNA"/>
</dbReference>
<name>A0ABQ4TTQ3_9HYPH</name>